<gene>
    <name evidence="1" type="ORF">SMUL_1831</name>
</gene>
<protein>
    <submittedName>
        <fullName evidence="1">Membrane lipoprotein</fullName>
    </submittedName>
</protein>
<dbReference type="AlphaFoldDB" id="A0AA86ALU3"/>
<dbReference type="EMBL" id="CP007201">
    <property type="protein sequence ID" value="AHJ13086.1"/>
    <property type="molecule type" value="Genomic_DNA"/>
</dbReference>
<organism evidence="1 2">
    <name type="scientific">Sulfurospirillum multivorans (strain DM 12446 / JCM 15788 / NBRC 109480)</name>
    <dbReference type="NCBI Taxonomy" id="1150621"/>
    <lineage>
        <taxon>Bacteria</taxon>
        <taxon>Pseudomonadati</taxon>
        <taxon>Campylobacterota</taxon>
        <taxon>Epsilonproteobacteria</taxon>
        <taxon>Campylobacterales</taxon>
        <taxon>Sulfurospirillaceae</taxon>
        <taxon>Sulfurospirillum</taxon>
    </lineage>
</organism>
<dbReference type="RefSeq" id="WP_025344959.1">
    <property type="nucleotide sequence ID" value="NZ_CP007201.1"/>
</dbReference>
<evidence type="ECO:0000313" key="1">
    <source>
        <dbReference type="EMBL" id="AHJ13086.1"/>
    </source>
</evidence>
<reference evidence="1 2" key="1">
    <citation type="journal article" date="2014" name="Environ. Microbiol.">
        <title>Insights into organohalide respiration and the versatile catabolism of Sulfurospirillum multivorans gained from comparative genomics and physiological studies.</title>
        <authorList>
            <person name="Goris T."/>
            <person name="Schubert T."/>
            <person name="Gadkari J."/>
            <person name="Wubet T."/>
            <person name="Tarkka M."/>
            <person name="Buscot F."/>
            <person name="Adrian L."/>
            <person name="Diekert G."/>
        </authorList>
    </citation>
    <scope>NUCLEOTIDE SEQUENCE [LARGE SCALE GENOMIC DNA]</scope>
    <source>
        <strain evidence="2">DM 12446 / JCM 15788 / NBRC 109480</strain>
    </source>
</reference>
<evidence type="ECO:0000313" key="2">
    <source>
        <dbReference type="Proteomes" id="UP000019322"/>
    </source>
</evidence>
<dbReference type="Proteomes" id="UP000019322">
    <property type="component" value="Chromosome"/>
</dbReference>
<accession>A0AA86ALU3</accession>
<dbReference type="PROSITE" id="PS51257">
    <property type="entry name" value="PROKAR_LIPOPROTEIN"/>
    <property type="match status" value="1"/>
</dbReference>
<proteinExistence type="predicted"/>
<keyword evidence="1" id="KW-0449">Lipoprotein</keyword>
<dbReference type="KEGG" id="smul:SMUL_1831"/>
<name>A0AA86ALU3_SULMK</name>
<sequence length="76" mass="7948">MKSLFMLFAIALLLTGCTTKVTRVYTPNETVPAKEVQANASESDVGYAAGQAAGAAVFAGAYVLTLPIRIVENIAK</sequence>